<dbReference type="PROSITE" id="PS01124">
    <property type="entry name" value="HTH_ARAC_FAMILY_2"/>
    <property type="match status" value="1"/>
</dbReference>
<keyword evidence="4" id="KW-0597">Phosphoprotein</keyword>
<evidence type="ECO:0000313" key="7">
    <source>
        <dbReference type="EMBL" id="MBB6732559.1"/>
    </source>
</evidence>
<dbReference type="RefSeq" id="WP_185130218.1">
    <property type="nucleotide sequence ID" value="NZ_JACJVO010000020.1"/>
</dbReference>
<dbReference type="SUPFAM" id="SSF46689">
    <property type="entry name" value="Homeodomain-like"/>
    <property type="match status" value="2"/>
</dbReference>
<accession>A0A7X0SMD8</accession>
<dbReference type="Pfam" id="PF00072">
    <property type="entry name" value="Response_reg"/>
    <property type="match status" value="1"/>
</dbReference>
<dbReference type="PRINTS" id="PR00032">
    <property type="entry name" value="HTHARAC"/>
</dbReference>
<dbReference type="Proteomes" id="UP000564644">
    <property type="component" value="Unassembled WGS sequence"/>
</dbReference>
<dbReference type="Gene3D" id="1.10.10.60">
    <property type="entry name" value="Homeodomain-like"/>
    <property type="match status" value="2"/>
</dbReference>
<dbReference type="SMART" id="SM00448">
    <property type="entry name" value="REC"/>
    <property type="match status" value="1"/>
</dbReference>
<organism evidence="7 8">
    <name type="scientific">Cohnella zeiphila</name>
    <dbReference type="NCBI Taxonomy" id="2761120"/>
    <lineage>
        <taxon>Bacteria</taxon>
        <taxon>Bacillati</taxon>
        <taxon>Bacillota</taxon>
        <taxon>Bacilli</taxon>
        <taxon>Bacillales</taxon>
        <taxon>Paenibacillaceae</taxon>
        <taxon>Cohnella</taxon>
    </lineage>
</organism>
<dbReference type="InterPro" id="IPR018060">
    <property type="entry name" value="HTH_AraC"/>
</dbReference>
<dbReference type="GO" id="GO:0003700">
    <property type="term" value="F:DNA-binding transcription factor activity"/>
    <property type="evidence" value="ECO:0007669"/>
    <property type="project" value="InterPro"/>
</dbReference>
<keyword evidence="2" id="KW-0238">DNA-binding</keyword>
<evidence type="ECO:0000256" key="2">
    <source>
        <dbReference type="ARBA" id="ARBA00023125"/>
    </source>
</evidence>
<dbReference type="CDD" id="cd17536">
    <property type="entry name" value="REC_YesN-like"/>
    <property type="match status" value="1"/>
</dbReference>
<feature type="modified residue" description="4-aspartylphosphate" evidence="4">
    <location>
        <position position="56"/>
    </location>
</feature>
<dbReference type="PROSITE" id="PS50110">
    <property type="entry name" value="RESPONSE_REGULATORY"/>
    <property type="match status" value="1"/>
</dbReference>
<evidence type="ECO:0000256" key="3">
    <source>
        <dbReference type="ARBA" id="ARBA00023163"/>
    </source>
</evidence>
<name>A0A7X0SMD8_9BACL</name>
<comment type="caution">
    <text evidence="7">The sequence shown here is derived from an EMBL/GenBank/DDBJ whole genome shotgun (WGS) entry which is preliminary data.</text>
</comment>
<dbReference type="EMBL" id="JACJVO010000020">
    <property type="protein sequence ID" value="MBB6732559.1"/>
    <property type="molecule type" value="Genomic_DNA"/>
</dbReference>
<dbReference type="GO" id="GO:0043565">
    <property type="term" value="F:sequence-specific DNA binding"/>
    <property type="evidence" value="ECO:0007669"/>
    <property type="project" value="InterPro"/>
</dbReference>
<dbReference type="AlphaFoldDB" id="A0A7X0SMD8"/>
<feature type="domain" description="Response regulatory" evidence="6">
    <location>
        <begin position="4"/>
        <end position="122"/>
    </location>
</feature>
<evidence type="ECO:0000259" key="5">
    <source>
        <dbReference type="PROSITE" id="PS01124"/>
    </source>
</evidence>
<keyword evidence="1" id="KW-0805">Transcription regulation</keyword>
<dbReference type="InterPro" id="IPR011006">
    <property type="entry name" value="CheY-like_superfamily"/>
</dbReference>
<dbReference type="PANTHER" id="PTHR43280:SF2">
    <property type="entry name" value="HTH-TYPE TRANSCRIPTIONAL REGULATOR EXSA"/>
    <property type="match status" value="1"/>
</dbReference>
<proteinExistence type="predicted"/>
<dbReference type="SMART" id="SM00342">
    <property type="entry name" value="HTH_ARAC"/>
    <property type="match status" value="1"/>
</dbReference>
<dbReference type="Pfam" id="PF12833">
    <property type="entry name" value="HTH_18"/>
    <property type="match status" value="1"/>
</dbReference>
<keyword evidence="8" id="KW-1185">Reference proteome</keyword>
<dbReference type="InterPro" id="IPR009057">
    <property type="entry name" value="Homeodomain-like_sf"/>
</dbReference>
<dbReference type="GO" id="GO:0000160">
    <property type="term" value="P:phosphorelay signal transduction system"/>
    <property type="evidence" value="ECO:0007669"/>
    <property type="project" value="InterPro"/>
</dbReference>
<gene>
    <name evidence="7" type="ORF">H7C18_16680</name>
</gene>
<evidence type="ECO:0000256" key="1">
    <source>
        <dbReference type="ARBA" id="ARBA00023015"/>
    </source>
</evidence>
<sequence>MVYKALIVDDEPIIRYGLASTVDWTGAGVECAGEAGNGEAALGMVEEKEIDILITDIKMPKMDGLELIRLAKRSRPHLKAILISSYNDFEYARQAVQLGAVVDYLLKPTMEPEDVTRLLAVCRGKLDEEKSLEERSALLDREEKERKRHGLETELQRALAGQPADLSALTAELPGPYVLSIWRAEVDVDPEKQAQRLAALLPGGTACRCGEREIALLLSDRKADGGTGAAGLSIRQAHAGMKDGLSFTVGISPPFHRPERLPEAAEWVRNAFEAAFFGGTGACYDGEIRRRDGGDAAAVGHASPLRAAESGARERSAELRDALSRQLAASDEDACERTLRELISLWRSRPFPPGEVRKMAGDVLLRMQSVRPYLKAEEKLELLMDDHERLKRAGSLSEVESIVLARFREGAGAGEPLPVSSAAEDSAGAAAIQNAVAYIQERYRQELSLREAADHVHMSRNYFSEQFKRHTGLNFIDYVIRLRIRYAKHLLETTTLKVYDIGGHAGFNSAKHFLKMFKRESGCTPAEYRSRMQQGGGGE</sequence>
<dbReference type="Gene3D" id="3.40.50.2300">
    <property type="match status" value="1"/>
</dbReference>
<evidence type="ECO:0000313" key="8">
    <source>
        <dbReference type="Proteomes" id="UP000564644"/>
    </source>
</evidence>
<reference evidence="7 8" key="1">
    <citation type="submission" date="2020-08" db="EMBL/GenBank/DDBJ databases">
        <title>Cohnella phylogeny.</title>
        <authorList>
            <person name="Dunlap C."/>
        </authorList>
    </citation>
    <scope>NUCLEOTIDE SEQUENCE [LARGE SCALE GENOMIC DNA]</scope>
    <source>
        <strain evidence="7 8">CBP 2801</strain>
    </source>
</reference>
<feature type="domain" description="HTH araC/xylS-type" evidence="5">
    <location>
        <begin position="433"/>
        <end position="531"/>
    </location>
</feature>
<evidence type="ECO:0000256" key="4">
    <source>
        <dbReference type="PROSITE-ProRule" id="PRU00169"/>
    </source>
</evidence>
<dbReference type="InterPro" id="IPR020449">
    <property type="entry name" value="Tscrpt_reg_AraC-type_HTH"/>
</dbReference>
<keyword evidence="3" id="KW-0804">Transcription</keyword>
<dbReference type="SUPFAM" id="SSF52172">
    <property type="entry name" value="CheY-like"/>
    <property type="match status" value="1"/>
</dbReference>
<dbReference type="PANTHER" id="PTHR43280">
    <property type="entry name" value="ARAC-FAMILY TRANSCRIPTIONAL REGULATOR"/>
    <property type="match status" value="1"/>
</dbReference>
<evidence type="ECO:0000259" key="6">
    <source>
        <dbReference type="PROSITE" id="PS50110"/>
    </source>
</evidence>
<dbReference type="InterPro" id="IPR001789">
    <property type="entry name" value="Sig_transdc_resp-reg_receiver"/>
</dbReference>
<protein>
    <submittedName>
        <fullName evidence="7">Response regulator</fullName>
    </submittedName>
</protein>